<proteinExistence type="predicted"/>
<dbReference type="InterPro" id="IPR029044">
    <property type="entry name" value="Nucleotide-diphossugar_trans"/>
</dbReference>
<dbReference type="InterPro" id="IPR050834">
    <property type="entry name" value="Glycosyltransf_2"/>
</dbReference>
<dbReference type="PANTHER" id="PTHR43685">
    <property type="entry name" value="GLYCOSYLTRANSFERASE"/>
    <property type="match status" value="1"/>
</dbReference>
<protein>
    <submittedName>
        <fullName evidence="2">Capsular polysaccharide biosynthsis protein</fullName>
    </submittedName>
</protein>
<sequence>MVKKMDDFISVVIPTYNSSRYIADTILSISDYYPEEKLDVILVDDCSEDVQDLKHVITRFNFVRLCEKTKKTNAADSRNIGIKEAKYNNVFLLDSDDFYTDGYLKHRVALMNSSIYGSIFFGAFIEVNEKKEEKIVCNKYNGEDIRDYIFLKKGDFRTSTISINKSQFKPTMFDSLQFKHQDWGFGIRAYDNKENIIFDYQPFVKICSGRHRQMSSKMNIEASDYFLSKYLIDIKYRLYFIRIHYVNSIIQRDKNALIFFDRLLKDCVLSPREKIRYSILKTMHSKILFPISPILLQYLKK</sequence>
<reference evidence="2" key="1">
    <citation type="submission" date="2019-03" db="EMBL/GenBank/DDBJ databases">
        <authorList>
            <consortium name="Pathogen Informatics"/>
        </authorList>
    </citation>
    <scope>NUCLEOTIDE SEQUENCE</scope>
    <source>
        <strain evidence="2">5012STDY7626356</strain>
    </source>
</reference>
<evidence type="ECO:0000259" key="1">
    <source>
        <dbReference type="Pfam" id="PF00535"/>
    </source>
</evidence>
<gene>
    <name evidence="2" type="ORF">SAMEA4873557_02387</name>
</gene>
<dbReference type="PANTHER" id="PTHR43685:SF2">
    <property type="entry name" value="GLYCOSYLTRANSFERASE 2-LIKE DOMAIN-CONTAINING PROTEIN"/>
    <property type="match status" value="1"/>
</dbReference>
<dbReference type="SUPFAM" id="SSF53448">
    <property type="entry name" value="Nucleotide-diphospho-sugar transferases"/>
    <property type="match status" value="1"/>
</dbReference>
<dbReference type="InterPro" id="IPR001173">
    <property type="entry name" value="Glyco_trans_2-like"/>
</dbReference>
<accession>A0A486TRK9</accession>
<feature type="domain" description="Glycosyltransferase 2-like" evidence="1">
    <location>
        <begin position="10"/>
        <end position="131"/>
    </location>
</feature>
<name>A0A486TRK9_KLEPN</name>
<dbReference type="EMBL" id="CAAHDE010000003">
    <property type="protein sequence ID" value="VGM29052.1"/>
    <property type="molecule type" value="Genomic_DNA"/>
</dbReference>
<dbReference type="AlphaFoldDB" id="A0A486TRK9"/>
<dbReference type="Gene3D" id="3.90.550.10">
    <property type="entry name" value="Spore Coat Polysaccharide Biosynthesis Protein SpsA, Chain A"/>
    <property type="match status" value="1"/>
</dbReference>
<dbReference type="Pfam" id="PF00535">
    <property type="entry name" value="Glycos_transf_2"/>
    <property type="match status" value="1"/>
</dbReference>
<organism evidence="2">
    <name type="scientific">Klebsiella pneumoniae</name>
    <dbReference type="NCBI Taxonomy" id="573"/>
    <lineage>
        <taxon>Bacteria</taxon>
        <taxon>Pseudomonadati</taxon>
        <taxon>Pseudomonadota</taxon>
        <taxon>Gammaproteobacteria</taxon>
        <taxon>Enterobacterales</taxon>
        <taxon>Enterobacteriaceae</taxon>
        <taxon>Klebsiella/Raoultella group</taxon>
        <taxon>Klebsiella</taxon>
        <taxon>Klebsiella pneumoniae complex</taxon>
    </lineage>
</organism>
<evidence type="ECO:0000313" key="2">
    <source>
        <dbReference type="EMBL" id="VGM29052.1"/>
    </source>
</evidence>